<evidence type="ECO:0000256" key="2">
    <source>
        <dbReference type="SAM" id="SignalP"/>
    </source>
</evidence>
<protein>
    <recommendedName>
        <fullName evidence="3">Temptin Cys/Cys disulfide domain-containing protein</fullName>
    </recommendedName>
</protein>
<feature type="domain" description="Temptin Cys/Cys disulfide" evidence="3">
    <location>
        <begin position="26"/>
        <end position="119"/>
    </location>
</feature>
<organism evidence="4 5">
    <name type="scientific">Persicimonas caeni</name>
    <dbReference type="NCBI Taxonomy" id="2292766"/>
    <lineage>
        <taxon>Bacteria</taxon>
        <taxon>Deltaproteobacteria</taxon>
        <taxon>Bradymonadales</taxon>
        <taxon>Bradymonadaceae</taxon>
        <taxon>Persicimonas</taxon>
    </lineage>
</organism>
<dbReference type="InterPro" id="IPR017756">
    <property type="entry name" value="TM_Gly-Cys-Arg_CS"/>
</dbReference>
<accession>A0A4Y6PTE2</accession>
<feature type="compositionally biased region" description="Low complexity" evidence="1">
    <location>
        <begin position="147"/>
        <end position="171"/>
    </location>
</feature>
<accession>A0A5B8Y4F0</accession>
<sequence>MKYRAALIVALSLGVTSVADARTPRVQQIPNGATFSCTTCHTASFPTGPQNGERNVFGQQVEQNLTGGGDISAQKVDWQAIYELDADGDGFTNGEELGDPNGEWAEGDDAPADYEPSNPADANDTPEIGGEDAGGSEDAGGPGADAGGSDDAGMTADTGSADTGGTDNGGSTDDGGSDEGCSATGTSDPLSTGALVALFGLGLAALRRRFS</sequence>
<evidence type="ECO:0000259" key="3">
    <source>
        <dbReference type="Pfam" id="PF24784"/>
    </source>
</evidence>
<proteinExistence type="predicted"/>
<keyword evidence="5" id="KW-1185">Reference proteome</keyword>
<dbReference type="InterPro" id="IPR057626">
    <property type="entry name" value="S-S_Temptin"/>
</dbReference>
<dbReference type="InterPro" id="IPR024038">
    <property type="entry name" value="MYXO-CTERM"/>
</dbReference>
<name>A0A4Y6PTE2_PERCE</name>
<feature type="region of interest" description="Disordered" evidence="1">
    <location>
        <begin position="87"/>
        <end position="192"/>
    </location>
</feature>
<evidence type="ECO:0000313" key="5">
    <source>
        <dbReference type="Proteomes" id="UP000315995"/>
    </source>
</evidence>
<feature type="compositionally biased region" description="Gly residues" evidence="1">
    <location>
        <begin position="131"/>
        <end position="146"/>
    </location>
</feature>
<feature type="signal peptide" evidence="2">
    <location>
        <begin position="1"/>
        <end position="21"/>
    </location>
</feature>
<reference evidence="4 5" key="1">
    <citation type="submission" date="2019-06" db="EMBL/GenBank/DDBJ databases">
        <title>Persicimonas caeni gen. nov., sp. nov., a predatory bacterium isolated from solar saltern.</title>
        <authorList>
            <person name="Wang S."/>
        </authorList>
    </citation>
    <scope>NUCLEOTIDE SEQUENCE [LARGE SCALE GENOMIC DNA]</scope>
    <source>
        <strain evidence="4 5">YN101</strain>
    </source>
</reference>
<keyword evidence="2" id="KW-0732">Signal</keyword>
<dbReference type="AlphaFoldDB" id="A0A4Y6PTE2"/>
<dbReference type="OrthoDB" id="5512030at2"/>
<dbReference type="NCBIfam" id="TIGR03382">
    <property type="entry name" value="GC_trans_RRR"/>
    <property type="match status" value="1"/>
</dbReference>
<evidence type="ECO:0000256" key="1">
    <source>
        <dbReference type="SAM" id="MobiDB-lite"/>
    </source>
</evidence>
<feature type="chain" id="PRO_5030106413" description="Temptin Cys/Cys disulfide domain-containing protein" evidence="2">
    <location>
        <begin position="22"/>
        <end position="211"/>
    </location>
</feature>
<dbReference type="Proteomes" id="UP000315995">
    <property type="component" value="Chromosome"/>
</dbReference>
<dbReference type="Pfam" id="PF24784">
    <property type="entry name" value="Temptin_C"/>
    <property type="match status" value="1"/>
</dbReference>
<dbReference type="EMBL" id="CP041186">
    <property type="protein sequence ID" value="QDG51604.1"/>
    <property type="molecule type" value="Genomic_DNA"/>
</dbReference>
<dbReference type="RefSeq" id="WP_141198084.1">
    <property type="nucleotide sequence ID" value="NZ_CP041186.1"/>
</dbReference>
<dbReference type="NCBIfam" id="TIGR03901">
    <property type="entry name" value="MYXO-CTERM"/>
    <property type="match status" value="1"/>
</dbReference>
<gene>
    <name evidence="4" type="ORF">FIV42_12855</name>
</gene>
<evidence type="ECO:0000313" key="4">
    <source>
        <dbReference type="EMBL" id="QDG51604.1"/>
    </source>
</evidence>